<sequence length="205" mass="22222">MTYRLAEDSSYQFPSPLPQIVTKCSSTSAKVVAMSVVRSQAFTNHASTGSSRARFNNLLCNLTPKITSICKSTKYISPIRRSCGFATSLLQVNKISCLVLVTIALMATLAGSCEAVPLRPSRSIGHHHSSHRLSLPSISVPSSTGSEAAASSASLHGLDATSSLSIVSSLDILRQNMVMEILRRKHRQNKQRQVQLNKEILDRIG</sequence>
<dbReference type="GO" id="GO:0005576">
    <property type="term" value="C:extracellular region"/>
    <property type="evidence" value="ECO:0007669"/>
    <property type="project" value="UniProtKB-SubCell"/>
</dbReference>
<evidence type="ECO:0000259" key="4">
    <source>
        <dbReference type="SMART" id="SM00039"/>
    </source>
</evidence>
<reference evidence="5 6" key="1">
    <citation type="submission" date="2015-12" db="EMBL/GenBank/DDBJ databases">
        <title>The genome of Folsomia candida.</title>
        <authorList>
            <person name="Faddeeva A."/>
            <person name="Derks M.F."/>
            <person name="Anvar Y."/>
            <person name="Smit S."/>
            <person name="Van Straalen N."/>
            <person name="Roelofs D."/>
        </authorList>
    </citation>
    <scope>NUCLEOTIDE SEQUENCE [LARGE SCALE GENOMIC DNA]</scope>
    <source>
        <strain evidence="5 6">VU population</strain>
        <tissue evidence="5">Whole body</tissue>
    </source>
</reference>
<organism evidence="5 6">
    <name type="scientific">Folsomia candida</name>
    <name type="common">Springtail</name>
    <dbReference type="NCBI Taxonomy" id="158441"/>
    <lineage>
        <taxon>Eukaryota</taxon>
        <taxon>Metazoa</taxon>
        <taxon>Ecdysozoa</taxon>
        <taxon>Arthropoda</taxon>
        <taxon>Hexapoda</taxon>
        <taxon>Collembola</taxon>
        <taxon>Entomobryomorpha</taxon>
        <taxon>Isotomoidea</taxon>
        <taxon>Isotomidae</taxon>
        <taxon>Proisotominae</taxon>
        <taxon>Folsomia</taxon>
    </lineage>
</organism>
<dbReference type="EMBL" id="LNIX01000021">
    <property type="protein sequence ID" value="OXA43613.1"/>
    <property type="molecule type" value="Genomic_DNA"/>
</dbReference>
<proteinExistence type="predicted"/>
<accession>A0A226DEK2</accession>
<dbReference type="Pfam" id="PF00473">
    <property type="entry name" value="CRF"/>
    <property type="match status" value="1"/>
</dbReference>
<name>A0A226DEK2_FOLCA</name>
<keyword evidence="2" id="KW-0964">Secreted</keyword>
<evidence type="ECO:0000313" key="5">
    <source>
        <dbReference type="EMBL" id="OXA43613.1"/>
    </source>
</evidence>
<gene>
    <name evidence="5" type="ORF">Fcan01_21603</name>
</gene>
<comment type="subcellular location">
    <subcellularLocation>
        <location evidence="1">Secreted</location>
    </subcellularLocation>
</comment>
<protein>
    <submittedName>
        <fullName evidence="5">Diuretic hormone</fullName>
    </submittedName>
</protein>
<evidence type="ECO:0000256" key="3">
    <source>
        <dbReference type="ARBA" id="ARBA00022702"/>
    </source>
</evidence>
<evidence type="ECO:0000313" key="6">
    <source>
        <dbReference type="Proteomes" id="UP000198287"/>
    </source>
</evidence>
<dbReference type="SMART" id="SM00039">
    <property type="entry name" value="CRF"/>
    <property type="match status" value="1"/>
</dbReference>
<evidence type="ECO:0000256" key="2">
    <source>
        <dbReference type="ARBA" id="ARBA00022525"/>
    </source>
</evidence>
<keyword evidence="6" id="KW-1185">Reference proteome</keyword>
<dbReference type="GO" id="GO:0005179">
    <property type="term" value="F:hormone activity"/>
    <property type="evidence" value="ECO:0007669"/>
    <property type="project" value="UniProtKB-KW"/>
</dbReference>
<dbReference type="InterPro" id="IPR000187">
    <property type="entry name" value="CRF"/>
</dbReference>
<feature type="domain" description="Corticotropin-releasing factor" evidence="4">
    <location>
        <begin position="160"/>
        <end position="204"/>
    </location>
</feature>
<dbReference type="Proteomes" id="UP000198287">
    <property type="component" value="Unassembled WGS sequence"/>
</dbReference>
<dbReference type="AlphaFoldDB" id="A0A226DEK2"/>
<keyword evidence="3" id="KW-0372">Hormone</keyword>
<evidence type="ECO:0000256" key="1">
    <source>
        <dbReference type="ARBA" id="ARBA00004613"/>
    </source>
</evidence>
<comment type="caution">
    <text evidence="5">The sequence shown here is derived from an EMBL/GenBank/DDBJ whole genome shotgun (WGS) entry which is preliminary data.</text>
</comment>